<feature type="compositionally biased region" description="Basic residues" evidence="1">
    <location>
        <begin position="347"/>
        <end position="362"/>
    </location>
</feature>
<feature type="compositionally biased region" description="Polar residues" evidence="1">
    <location>
        <begin position="283"/>
        <end position="294"/>
    </location>
</feature>
<feature type="compositionally biased region" description="Basic and acidic residues" evidence="1">
    <location>
        <begin position="424"/>
        <end position="436"/>
    </location>
</feature>
<dbReference type="RefSeq" id="XP_011500369.1">
    <property type="nucleotide sequence ID" value="XM_011502067.1"/>
</dbReference>
<feature type="region of interest" description="Disordered" evidence="1">
    <location>
        <begin position="605"/>
        <end position="630"/>
    </location>
</feature>
<keyword evidence="3" id="KW-0808">Transferase</keyword>
<keyword evidence="2" id="KW-1185">Reference proteome</keyword>
<feature type="compositionally biased region" description="Polar residues" evidence="1">
    <location>
        <begin position="459"/>
        <end position="469"/>
    </location>
</feature>
<protein>
    <submittedName>
        <fullName evidence="3">Serine/threonine-protein kinase PRP4 homolog</fullName>
    </submittedName>
</protein>
<dbReference type="GO" id="GO:0016301">
    <property type="term" value="F:kinase activity"/>
    <property type="evidence" value="ECO:0007669"/>
    <property type="project" value="UniProtKB-KW"/>
</dbReference>
<dbReference type="AlphaFoldDB" id="A0AAJ7DXT9"/>
<reference evidence="3" key="1">
    <citation type="submission" date="2025-08" db="UniProtKB">
        <authorList>
            <consortium name="RefSeq"/>
        </authorList>
    </citation>
    <scope>IDENTIFICATION</scope>
</reference>
<keyword evidence="3" id="KW-0418">Kinase</keyword>
<evidence type="ECO:0000313" key="3">
    <source>
        <dbReference type="RefSeq" id="XP_011500369.1"/>
    </source>
</evidence>
<sequence length="684" mass="80523">MPFFTKMSAHFRSSGYTAKESQSKSICTDKEKNYLPSKHDNGLYANKEKIAECRDNEYHKHSYGDRVRKLPNEEHSQQIKNANDNYVDCRDYRKNKEKCSSWDIRDQDIGDQDYRNTIEKGNLNSNIETRDSSNTVDIEVEDIFVNNDSLSSPKTKRNGISQHEKQRSGSLARHHKRTSDSYDRQNGKSRENNIAEPWSEEEDDEPLVTTITEERAKYANNNNNKNQMLKQIENFGSLKKRNDRNVGLNLGFRAIVDRFRMKSDNKDRGRAELSQRNKKQEYVNENWQYDNSDNNHYKGNKSPRNVEMNLAKYSKAERNQRIKDYEFEYDLPDTRRSPDKDENYYHTKGKHRHENDKSKRKSYAFEASPEDFDVRIQKYERARHDNPRAQRKNLLHERACKDFDISQKNASRNGNGTSIPRKVSLREKNKDLLRRRESTKHRVFKSKISERHSRPLTPPTNQSAANLESFQDDTPKDRVKDPSRKSFSMKEWYESNRQFATRYLKEHSKVKELSMSDVSAKDEFIFGSPTKECKTFFQIDNHERQCHYIEREPLENVGDNADGYREFTTLGQSEGTSFIKCRTNAEKDSTKRRCGKEADSVTNGRRRHRCESVEDGDEEDEVEEENEEERISRRSEICGRSFVMPRRKIWNYRDGGVHITDVEEGQPCLQCGETCSGFLPHIWR</sequence>
<feature type="region of interest" description="Disordered" evidence="1">
    <location>
        <begin position="148"/>
        <end position="206"/>
    </location>
</feature>
<feature type="compositionally biased region" description="Basic and acidic residues" evidence="1">
    <location>
        <begin position="264"/>
        <end position="282"/>
    </location>
</feature>
<accession>A0AAJ7DXT9</accession>
<feature type="compositionally biased region" description="Polar residues" evidence="1">
    <location>
        <begin position="406"/>
        <end position="418"/>
    </location>
</feature>
<proteinExistence type="predicted"/>
<feature type="compositionally biased region" description="Basic and acidic residues" evidence="1">
    <location>
        <begin position="329"/>
        <end position="345"/>
    </location>
</feature>
<dbReference type="Proteomes" id="UP000695007">
    <property type="component" value="Unplaced"/>
</dbReference>
<name>A0AAJ7DXT9_9HYME</name>
<feature type="region of interest" description="Disordered" evidence="1">
    <location>
        <begin position="329"/>
        <end position="364"/>
    </location>
</feature>
<evidence type="ECO:0000256" key="1">
    <source>
        <dbReference type="SAM" id="MobiDB-lite"/>
    </source>
</evidence>
<gene>
    <name evidence="3" type="primary">LOC105364190</name>
</gene>
<feature type="compositionally biased region" description="Polar residues" evidence="1">
    <location>
        <begin position="148"/>
        <end position="161"/>
    </location>
</feature>
<feature type="region of interest" description="Disordered" evidence="1">
    <location>
        <begin position="264"/>
        <end position="304"/>
    </location>
</feature>
<evidence type="ECO:0000313" key="2">
    <source>
        <dbReference type="Proteomes" id="UP000695007"/>
    </source>
</evidence>
<feature type="region of interest" description="Disordered" evidence="1">
    <location>
        <begin position="405"/>
        <end position="484"/>
    </location>
</feature>
<organism evidence="2 3">
    <name type="scientific">Ceratosolen solmsi marchali</name>
    <dbReference type="NCBI Taxonomy" id="326594"/>
    <lineage>
        <taxon>Eukaryota</taxon>
        <taxon>Metazoa</taxon>
        <taxon>Ecdysozoa</taxon>
        <taxon>Arthropoda</taxon>
        <taxon>Hexapoda</taxon>
        <taxon>Insecta</taxon>
        <taxon>Pterygota</taxon>
        <taxon>Neoptera</taxon>
        <taxon>Endopterygota</taxon>
        <taxon>Hymenoptera</taxon>
        <taxon>Apocrita</taxon>
        <taxon>Proctotrupomorpha</taxon>
        <taxon>Chalcidoidea</taxon>
        <taxon>Agaonidae</taxon>
        <taxon>Agaoninae</taxon>
        <taxon>Ceratosolen</taxon>
    </lineage>
</organism>
<feature type="compositionally biased region" description="Basic and acidic residues" evidence="1">
    <location>
        <begin position="473"/>
        <end position="484"/>
    </location>
</feature>
<dbReference type="KEGG" id="csol:105364190"/>
<feature type="compositionally biased region" description="Acidic residues" evidence="1">
    <location>
        <begin position="613"/>
        <end position="628"/>
    </location>
</feature>
<dbReference type="GeneID" id="105364190"/>
<feature type="compositionally biased region" description="Basic and acidic residues" evidence="1">
    <location>
        <begin position="178"/>
        <end position="193"/>
    </location>
</feature>